<dbReference type="InterPro" id="IPR057326">
    <property type="entry name" value="KR_dom"/>
</dbReference>
<keyword evidence="2" id="KW-0597">Phosphoprotein</keyword>
<keyword evidence="3" id="KW-0808">Transferase</keyword>
<dbReference type="InterPro" id="IPR050091">
    <property type="entry name" value="PKS_NRPS_Biosynth_Enz"/>
</dbReference>
<dbReference type="SMART" id="SM00822">
    <property type="entry name" value="PKS_KR"/>
    <property type="match status" value="1"/>
</dbReference>
<evidence type="ECO:0000313" key="6">
    <source>
        <dbReference type="EMBL" id="BBX96270.1"/>
    </source>
</evidence>
<dbReference type="Gene3D" id="3.40.50.720">
    <property type="entry name" value="NAD(P)-binding Rossmann-like Domain"/>
    <property type="match status" value="1"/>
</dbReference>
<evidence type="ECO:0000256" key="1">
    <source>
        <dbReference type="ARBA" id="ARBA00022450"/>
    </source>
</evidence>
<dbReference type="GO" id="GO:0004312">
    <property type="term" value="F:fatty acid synthase activity"/>
    <property type="evidence" value="ECO:0007669"/>
    <property type="project" value="TreeGrafter"/>
</dbReference>
<name>A0A7I7NI76_9MYCO</name>
<dbReference type="InterPro" id="IPR036291">
    <property type="entry name" value="NAD(P)-bd_dom_sf"/>
</dbReference>
<feature type="domain" description="Ketoreductase" evidence="4">
    <location>
        <begin position="204"/>
        <end position="365"/>
    </location>
</feature>
<gene>
    <name evidence="6" type="ORF">MLAC_15640</name>
</gene>
<dbReference type="KEGG" id="mlj:MLAC_15640"/>
<dbReference type="InterPro" id="IPR002364">
    <property type="entry name" value="Quin_OxRdtase/zeta-crystal_CS"/>
</dbReference>
<protein>
    <recommendedName>
        <fullName evidence="8">Polyketide synthase</fullName>
    </recommendedName>
</protein>
<evidence type="ECO:0000256" key="3">
    <source>
        <dbReference type="ARBA" id="ARBA00022679"/>
    </source>
</evidence>
<feature type="domain" description="Enoyl reductase (ER)" evidence="5">
    <location>
        <begin position="2"/>
        <end position="194"/>
    </location>
</feature>
<dbReference type="GO" id="GO:0016491">
    <property type="term" value="F:oxidoreductase activity"/>
    <property type="evidence" value="ECO:0007669"/>
    <property type="project" value="InterPro"/>
</dbReference>
<evidence type="ECO:0000256" key="2">
    <source>
        <dbReference type="ARBA" id="ARBA00022553"/>
    </source>
</evidence>
<keyword evidence="1" id="KW-0596">Phosphopantetheine</keyword>
<organism evidence="6 7">
    <name type="scientific">Mycobacterium lacus</name>
    <dbReference type="NCBI Taxonomy" id="169765"/>
    <lineage>
        <taxon>Bacteria</taxon>
        <taxon>Bacillati</taxon>
        <taxon>Actinomycetota</taxon>
        <taxon>Actinomycetes</taxon>
        <taxon>Mycobacteriales</taxon>
        <taxon>Mycobacteriaceae</taxon>
        <taxon>Mycobacterium</taxon>
    </lineage>
</organism>
<evidence type="ECO:0000259" key="5">
    <source>
        <dbReference type="SMART" id="SM00829"/>
    </source>
</evidence>
<evidence type="ECO:0000259" key="4">
    <source>
        <dbReference type="SMART" id="SM00822"/>
    </source>
</evidence>
<dbReference type="Gene3D" id="3.90.180.10">
    <property type="entry name" value="Medium-chain alcohol dehydrogenases, catalytic domain"/>
    <property type="match status" value="1"/>
</dbReference>
<evidence type="ECO:0008006" key="8">
    <source>
        <dbReference type="Google" id="ProtNLM"/>
    </source>
</evidence>
<proteinExistence type="predicted"/>
<dbReference type="Proteomes" id="UP000466396">
    <property type="component" value="Chromosome"/>
</dbReference>
<dbReference type="GO" id="GO:0008270">
    <property type="term" value="F:zinc ion binding"/>
    <property type="evidence" value="ECO:0007669"/>
    <property type="project" value="InterPro"/>
</dbReference>
<dbReference type="AlphaFoldDB" id="A0A7I7NI76"/>
<accession>A0A7I7NI76</accession>
<sequence>MTAWYGLSVLAGVRAGQKVLVHAAAGGVGMAAVQLARHWGVEVFVTASRGKWDVLRAMGFDDEHIGDSRSVEFERKFLAVTEGAGVDVVLNSLAGEFVDASLRLLVGGGCFIEMGKTDVRDPRVVAANHPGVVYRAFDLMQAGADRIAVMLAQLLGLFAAGVLEPLPVKAFDVRCAAAAYRFVSQARHVGKVVLTVAGGGLAGSTALITGGTGMAGAAVAEHVVARYGVAHVVLVSRSGADAPGVDELVGRLEGAGARVSVLACDVADRDAVAALLAGLDPRYPLKGVFHAAGVLDDGLIASLTPARVDAVLRAKVDGAWNLHELTEHMDLSAFVLFSSMAGIVGAPGRVITRRPTVFSTGWPPTAAPGAYPGCRWPGASGNKPVP</sequence>
<dbReference type="SMART" id="SM00829">
    <property type="entry name" value="PKS_ER"/>
    <property type="match status" value="1"/>
</dbReference>
<reference evidence="6 7" key="1">
    <citation type="journal article" date="2019" name="Emerg. Microbes Infect.">
        <title>Comprehensive subspecies identification of 175 nontuberculous mycobacteria species based on 7547 genomic profiles.</title>
        <authorList>
            <person name="Matsumoto Y."/>
            <person name="Kinjo T."/>
            <person name="Motooka D."/>
            <person name="Nabeya D."/>
            <person name="Jung N."/>
            <person name="Uechi K."/>
            <person name="Horii T."/>
            <person name="Iida T."/>
            <person name="Fujita J."/>
            <person name="Nakamura S."/>
        </authorList>
    </citation>
    <scope>NUCLEOTIDE SEQUENCE [LARGE SCALE GENOMIC DNA]</scope>
    <source>
        <strain evidence="6 7">JCM 15657</strain>
    </source>
</reference>
<dbReference type="InterPro" id="IPR013968">
    <property type="entry name" value="PKS_KR"/>
</dbReference>
<dbReference type="CDD" id="cd05195">
    <property type="entry name" value="enoyl_red"/>
    <property type="match status" value="1"/>
</dbReference>
<dbReference type="InterPro" id="IPR020843">
    <property type="entry name" value="ER"/>
</dbReference>
<evidence type="ECO:0000313" key="7">
    <source>
        <dbReference type="Proteomes" id="UP000466396"/>
    </source>
</evidence>
<dbReference type="GO" id="GO:0006633">
    <property type="term" value="P:fatty acid biosynthetic process"/>
    <property type="evidence" value="ECO:0007669"/>
    <property type="project" value="TreeGrafter"/>
</dbReference>
<dbReference type="SUPFAM" id="SSF51735">
    <property type="entry name" value="NAD(P)-binding Rossmann-fold domains"/>
    <property type="match status" value="2"/>
</dbReference>
<dbReference type="EMBL" id="AP022581">
    <property type="protein sequence ID" value="BBX96270.1"/>
    <property type="molecule type" value="Genomic_DNA"/>
</dbReference>
<dbReference type="Pfam" id="PF13602">
    <property type="entry name" value="ADH_zinc_N_2"/>
    <property type="match status" value="1"/>
</dbReference>
<dbReference type="Pfam" id="PF08659">
    <property type="entry name" value="KR"/>
    <property type="match status" value="1"/>
</dbReference>
<dbReference type="PANTHER" id="PTHR43775:SF51">
    <property type="entry name" value="INACTIVE PHENOLPHTHIOCEROL SYNTHESIS POLYKETIDE SYNTHASE TYPE I PKS1-RELATED"/>
    <property type="match status" value="1"/>
</dbReference>
<dbReference type="PANTHER" id="PTHR43775">
    <property type="entry name" value="FATTY ACID SYNTHASE"/>
    <property type="match status" value="1"/>
</dbReference>
<keyword evidence="7" id="KW-1185">Reference proteome</keyword>
<dbReference type="FunFam" id="3.40.50.720:FF:000209">
    <property type="entry name" value="Polyketide synthase Pks12"/>
    <property type="match status" value="1"/>
</dbReference>
<dbReference type="PROSITE" id="PS01162">
    <property type="entry name" value="QOR_ZETA_CRYSTAL"/>
    <property type="match status" value="1"/>
</dbReference>